<dbReference type="PROSITE" id="PS51733">
    <property type="entry name" value="BPL_LPL_CATALYTIC"/>
    <property type="match status" value="1"/>
</dbReference>
<proteinExistence type="predicted"/>
<feature type="domain" description="BPL/LPL catalytic" evidence="1">
    <location>
        <begin position="17"/>
        <end position="208"/>
    </location>
</feature>
<dbReference type="PANTHER" id="PTHR43679">
    <property type="entry name" value="OCTANOYLTRANSFERASE LIPM-RELATED"/>
    <property type="match status" value="1"/>
</dbReference>
<accession>A0A6J4UC45</accession>
<evidence type="ECO:0000313" key="2">
    <source>
        <dbReference type="EMBL" id="CAA9545909.1"/>
    </source>
</evidence>
<gene>
    <name evidence="2" type="ORF">AVDCRST_MAG59-1283</name>
</gene>
<dbReference type="EMBL" id="CADCWF010000078">
    <property type="protein sequence ID" value="CAA9545909.1"/>
    <property type="molecule type" value="Genomic_DNA"/>
</dbReference>
<evidence type="ECO:0000259" key="1">
    <source>
        <dbReference type="PROSITE" id="PS51733"/>
    </source>
</evidence>
<dbReference type="Gene3D" id="3.30.930.10">
    <property type="entry name" value="Bira Bifunctional Protein, Domain 2"/>
    <property type="match status" value="1"/>
</dbReference>
<name>A0A6J4UC45_9BACT</name>
<dbReference type="GO" id="GO:0016874">
    <property type="term" value="F:ligase activity"/>
    <property type="evidence" value="ECO:0007669"/>
    <property type="project" value="UniProtKB-KW"/>
</dbReference>
<dbReference type="CDD" id="cd16443">
    <property type="entry name" value="LplA"/>
    <property type="match status" value="1"/>
</dbReference>
<dbReference type="SUPFAM" id="SSF55681">
    <property type="entry name" value="Class II aaRS and biotin synthetases"/>
    <property type="match status" value="1"/>
</dbReference>
<protein>
    <submittedName>
        <fullName evidence="2">Lipoate-protein ligase A</fullName>
    </submittedName>
</protein>
<reference evidence="2" key="1">
    <citation type="submission" date="2020-02" db="EMBL/GenBank/DDBJ databases">
        <authorList>
            <person name="Meier V. D."/>
        </authorList>
    </citation>
    <scope>NUCLEOTIDE SEQUENCE</scope>
    <source>
        <strain evidence="2">AVDCRST_MAG59</strain>
    </source>
</reference>
<dbReference type="Pfam" id="PF21948">
    <property type="entry name" value="LplA-B_cat"/>
    <property type="match status" value="1"/>
</dbReference>
<keyword evidence="2" id="KW-0436">Ligase</keyword>
<dbReference type="InterPro" id="IPR045864">
    <property type="entry name" value="aa-tRNA-synth_II/BPL/LPL"/>
</dbReference>
<dbReference type="PANTHER" id="PTHR43679:SF2">
    <property type="entry name" value="OCTANOYL-[GCVH]:PROTEIN N-OCTANOYLTRANSFERASE"/>
    <property type="match status" value="1"/>
</dbReference>
<organism evidence="2">
    <name type="scientific">uncultured Thermomicrobiales bacterium</name>
    <dbReference type="NCBI Taxonomy" id="1645740"/>
    <lineage>
        <taxon>Bacteria</taxon>
        <taxon>Pseudomonadati</taxon>
        <taxon>Thermomicrobiota</taxon>
        <taxon>Thermomicrobia</taxon>
        <taxon>Thermomicrobiales</taxon>
        <taxon>environmental samples</taxon>
    </lineage>
</organism>
<sequence length="237" mass="26031">MMNMALDEVLTERVGRGVRPPTLRIWAWTDPCVVLGRFQSVRNEVDEEAAARLGIQVVRRISGGGAMFIQPEGAITWSIYAPESLVAGMSFPESYAFLDAWVVRELRELGIDAWYAPLNDIVSSAGKIGGAAQARRHGAVLHHTTMAYEMDVGLMLQVLRIGQEKLSDKGTRSAEKRVGPLALGTRLSRSAIIDRLVESFSTRYAATADGLLPEEVAEAGRRVEVRFSTPAWTHVLP</sequence>
<dbReference type="InterPro" id="IPR050664">
    <property type="entry name" value="Octanoyltrans_LipM/LipL"/>
</dbReference>
<dbReference type="AlphaFoldDB" id="A0A6J4UC45"/>
<dbReference type="InterPro" id="IPR004143">
    <property type="entry name" value="BPL_LPL_catalytic"/>
</dbReference>